<organism evidence="7 8">
    <name type="scientific">Falsiruegeria mediterranea M17</name>
    <dbReference type="NCBI Taxonomy" id="1200281"/>
    <lineage>
        <taxon>Bacteria</taxon>
        <taxon>Pseudomonadati</taxon>
        <taxon>Pseudomonadota</taxon>
        <taxon>Alphaproteobacteria</taxon>
        <taxon>Rhodobacterales</taxon>
        <taxon>Roseobacteraceae</taxon>
        <taxon>Falsiruegeria</taxon>
    </lineage>
</organism>
<evidence type="ECO:0000256" key="2">
    <source>
        <dbReference type="ARBA" id="ARBA00008639"/>
    </source>
</evidence>
<evidence type="ECO:0000256" key="4">
    <source>
        <dbReference type="PIRSR" id="PIRSR006278-1"/>
    </source>
</evidence>
<feature type="domain" description="Tryptophan synthase beta chain-like PALP" evidence="6">
    <location>
        <begin position="17"/>
        <end position="321"/>
    </location>
</feature>
<evidence type="ECO:0000256" key="1">
    <source>
        <dbReference type="ARBA" id="ARBA00001933"/>
    </source>
</evidence>
<reference evidence="8" key="1">
    <citation type="submission" date="2018-03" db="EMBL/GenBank/DDBJ databases">
        <authorList>
            <person name="Rodrigo-Torres L."/>
            <person name="Arahal R. D."/>
            <person name="Lucena T."/>
        </authorList>
    </citation>
    <scope>NUCLEOTIDE SEQUENCE [LARGE SCALE GENOMIC DNA]</scope>
    <source>
        <strain evidence="8">CECT 7615</strain>
    </source>
</reference>
<dbReference type="Pfam" id="PF00291">
    <property type="entry name" value="PALP"/>
    <property type="match status" value="1"/>
</dbReference>
<evidence type="ECO:0000256" key="5">
    <source>
        <dbReference type="PIRSR" id="PIRSR006278-2"/>
    </source>
</evidence>
<protein>
    <submittedName>
        <fullName evidence="7">D-cysteine desulfhydrase</fullName>
        <ecNumber evidence="7">4.4.1.15</ecNumber>
    </submittedName>
</protein>
<evidence type="ECO:0000259" key="6">
    <source>
        <dbReference type="Pfam" id="PF00291"/>
    </source>
</evidence>
<proteinExistence type="inferred from homology"/>
<dbReference type="PANTHER" id="PTHR43780">
    <property type="entry name" value="1-AMINOCYCLOPROPANE-1-CARBOXYLATE DEAMINASE-RELATED"/>
    <property type="match status" value="1"/>
</dbReference>
<dbReference type="Gene3D" id="3.40.50.1100">
    <property type="match status" value="2"/>
</dbReference>
<sequence>MTQKSILDRFPRAQLMSGPTPLDRLDRLSSELGIDLWLKRDDLTGLGFGGNKTRQLEFYLGDAVEQGADTILITGAVQSNFVRSAAAAAAKLGMQSVLQLEERVPDMGEEYYSSGNVLLAKILGAEHMSYPEGEDEAGADAALHARADELKSEGRKPYVIHLGLNHPPLGALGYVAAGQELCRQMPDAEAVIVPSGSGATHGGVLTGMAVEENAASVFGVCVRRDREKQTARMGTVLRKLADLLDIDAVPLQDKINVLDDALSPGYGKMSGMTRAALEKMARTEGIFLDPVYSAKTFAGLLHLVSTGEIQPGQKVVMLHTGGLPALFGYQSALLDDPT</sequence>
<comment type="similarity">
    <text evidence="2">Belongs to the ACC deaminase/D-cysteine desulfhydrase family.</text>
</comment>
<keyword evidence="8" id="KW-1185">Reference proteome</keyword>
<dbReference type="SUPFAM" id="SSF53686">
    <property type="entry name" value="Tryptophan synthase beta subunit-like PLP-dependent enzymes"/>
    <property type="match status" value="1"/>
</dbReference>
<dbReference type="EC" id="4.4.1.15" evidence="7"/>
<comment type="cofactor">
    <cofactor evidence="1">
        <name>pyridoxal 5'-phosphate</name>
        <dbReference type="ChEBI" id="CHEBI:597326"/>
    </cofactor>
</comment>
<dbReference type="PIRSF" id="PIRSF006278">
    <property type="entry name" value="ACCD_DCysDesulf"/>
    <property type="match status" value="1"/>
</dbReference>
<dbReference type="InterPro" id="IPR036052">
    <property type="entry name" value="TrpB-like_PALP_sf"/>
</dbReference>
<dbReference type="InterPro" id="IPR001926">
    <property type="entry name" value="TrpB-like_PALP"/>
</dbReference>
<dbReference type="Proteomes" id="UP000244898">
    <property type="component" value="Unassembled WGS sequence"/>
</dbReference>
<feature type="modified residue" description="N6-(pyridoxal phosphate)lysine" evidence="5">
    <location>
        <position position="52"/>
    </location>
</feature>
<dbReference type="GO" id="GO:0019148">
    <property type="term" value="F:D-cysteine desulfhydrase activity"/>
    <property type="evidence" value="ECO:0007669"/>
    <property type="project" value="UniProtKB-EC"/>
</dbReference>
<dbReference type="PANTHER" id="PTHR43780:SF2">
    <property type="entry name" value="1-AMINOCYCLOPROPANE-1-CARBOXYLATE DEAMINASE-RELATED"/>
    <property type="match status" value="1"/>
</dbReference>
<dbReference type="AlphaFoldDB" id="A0A2R8CDW1"/>
<dbReference type="OrthoDB" id="9801249at2"/>
<accession>A0A2R8CDW1</accession>
<name>A0A2R8CDW1_9RHOB</name>
<dbReference type="EMBL" id="ONZG01000012">
    <property type="protein sequence ID" value="SPJ30634.1"/>
    <property type="molecule type" value="Genomic_DNA"/>
</dbReference>
<evidence type="ECO:0000313" key="7">
    <source>
        <dbReference type="EMBL" id="SPJ30634.1"/>
    </source>
</evidence>
<gene>
    <name evidence="7" type="primary">dcyD</name>
    <name evidence="7" type="ORF">TRM7615_04168</name>
</gene>
<feature type="active site" description="Nucleophile" evidence="4">
    <location>
        <position position="79"/>
    </location>
</feature>
<evidence type="ECO:0000256" key="3">
    <source>
        <dbReference type="ARBA" id="ARBA00022898"/>
    </source>
</evidence>
<evidence type="ECO:0000313" key="8">
    <source>
        <dbReference type="Proteomes" id="UP000244898"/>
    </source>
</evidence>
<keyword evidence="7" id="KW-0456">Lyase</keyword>
<keyword evidence="3 5" id="KW-0663">Pyridoxal phosphate</keyword>
<dbReference type="InterPro" id="IPR027278">
    <property type="entry name" value="ACCD_DCysDesulf"/>
</dbReference>